<name>A0AAU8GH32_9CAUD</name>
<keyword evidence="1" id="KW-1133">Transmembrane helix</keyword>
<organism evidence="2">
    <name type="scientific">Salmonella phage vB_SEnST11_KE25</name>
    <dbReference type="NCBI Taxonomy" id="3161176"/>
    <lineage>
        <taxon>Viruses</taxon>
        <taxon>Duplodnaviria</taxon>
        <taxon>Heunggongvirae</taxon>
        <taxon>Uroviricota</taxon>
        <taxon>Caudoviricetes</taxon>
        <taxon>Rosemountvirus</taxon>
    </lineage>
</organism>
<accession>A0AAU8GH32</accession>
<feature type="transmembrane region" description="Helical" evidence="1">
    <location>
        <begin position="20"/>
        <end position="38"/>
    </location>
</feature>
<dbReference type="EMBL" id="PP856724">
    <property type="protein sequence ID" value="XCH40853.1"/>
    <property type="molecule type" value="Genomic_DNA"/>
</dbReference>
<keyword evidence="1" id="KW-0812">Transmembrane</keyword>
<sequence>MKKHVVEYTTENPVYNESRGMAKAVLVIVAIILVLAYVF</sequence>
<protein>
    <submittedName>
        <fullName evidence="2">Membrane protein</fullName>
    </submittedName>
</protein>
<proteinExistence type="predicted"/>
<reference evidence="2" key="1">
    <citation type="submission" date="2024-05" db="EMBL/GenBank/DDBJ databases">
        <authorList>
            <person name="Mugo M.M."/>
            <person name="Musyoki A.M."/>
            <person name="Makumi A.M."/>
            <person name="Mutai I."/>
            <person name="Drechsel O."/>
            <person name="Kering K.K."/>
            <person name="Muturi P."/>
            <person name="Mbae C.K."/>
            <person name="Kariuki S.M."/>
        </authorList>
    </citation>
    <scope>NUCLEOTIDE SEQUENCE</scope>
</reference>
<keyword evidence="1" id="KW-0472">Membrane</keyword>
<evidence type="ECO:0000313" key="2">
    <source>
        <dbReference type="EMBL" id="XCH40853.1"/>
    </source>
</evidence>
<evidence type="ECO:0000256" key="1">
    <source>
        <dbReference type="SAM" id="Phobius"/>
    </source>
</evidence>
<gene>
    <name evidence="2" type="ORF">TCZZUYSU_CDS0082</name>
</gene>